<evidence type="ECO:0000313" key="1">
    <source>
        <dbReference type="EMBL" id="KKL54498.1"/>
    </source>
</evidence>
<sequence length="110" mass="13088">MDDHQADFTLLTLPIFGEKKDAEYTEGTFSTWVSIPHSPMTLRVTLGENARNVRIDIADIPKLEKKYSSSQEERVAYDEYLQSEAWHIRREMMLDFYEHKCSLWHWVSYI</sequence>
<accession>A0A0F9CYN6</accession>
<dbReference type="EMBL" id="LAZR01031178">
    <property type="protein sequence ID" value="KKL54498.1"/>
    <property type="molecule type" value="Genomic_DNA"/>
</dbReference>
<gene>
    <name evidence="1" type="ORF">LCGC14_2264790</name>
</gene>
<name>A0A0F9CYN6_9ZZZZ</name>
<comment type="caution">
    <text evidence="1">The sequence shown here is derived from an EMBL/GenBank/DDBJ whole genome shotgun (WGS) entry which is preliminary data.</text>
</comment>
<dbReference type="AlphaFoldDB" id="A0A0F9CYN6"/>
<protein>
    <submittedName>
        <fullName evidence="1">Uncharacterized protein</fullName>
    </submittedName>
</protein>
<reference evidence="1" key="1">
    <citation type="journal article" date="2015" name="Nature">
        <title>Complex archaea that bridge the gap between prokaryotes and eukaryotes.</title>
        <authorList>
            <person name="Spang A."/>
            <person name="Saw J.H."/>
            <person name="Jorgensen S.L."/>
            <person name="Zaremba-Niedzwiedzka K."/>
            <person name="Martijn J."/>
            <person name="Lind A.E."/>
            <person name="van Eijk R."/>
            <person name="Schleper C."/>
            <person name="Guy L."/>
            <person name="Ettema T.J."/>
        </authorList>
    </citation>
    <scope>NUCLEOTIDE SEQUENCE</scope>
</reference>
<proteinExistence type="predicted"/>
<organism evidence="1">
    <name type="scientific">marine sediment metagenome</name>
    <dbReference type="NCBI Taxonomy" id="412755"/>
    <lineage>
        <taxon>unclassified sequences</taxon>
        <taxon>metagenomes</taxon>
        <taxon>ecological metagenomes</taxon>
    </lineage>
</organism>